<dbReference type="EMBL" id="CP010774">
    <property type="protein sequence ID" value="ATG46012.1"/>
    <property type="molecule type" value="Genomic_DNA"/>
</dbReference>
<dbReference type="Pfam" id="PF03135">
    <property type="entry name" value="CagE_TrbE_VirB"/>
    <property type="match status" value="1"/>
</dbReference>
<evidence type="ECO:0000313" key="6">
    <source>
        <dbReference type="Proteomes" id="UP000218606"/>
    </source>
</evidence>
<name>A0AAN1GVQ6_9RHOB</name>
<dbReference type="Gene3D" id="1.10.8.730">
    <property type="match status" value="1"/>
</dbReference>
<organism evidence="5 6">
    <name type="scientific">Phaeobacter piscinae</name>
    <dbReference type="NCBI Taxonomy" id="1580596"/>
    <lineage>
        <taxon>Bacteria</taxon>
        <taxon>Pseudomonadati</taxon>
        <taxon>Pseudomonadota</taxon>
        <taxon>Alphaproteobacteria</taxon>
        <taxon>Rhodobacterales</taxon>
        <taxon>Roseobacteraceae</taxon>
        <taxon>Phaeobacter</taxon>
    </lineage>
</organism>
<evidence type="ECO:0000313" key="5">
    <source>
        <dbReference type="EMBL" id="ATG46012.1"/>
    </source>
</evidence>
<dbReference type="Proteomes" id="UP000218606">
    <property type="component" value="Plasmid pP13_g"/>
</dbReference>
<sequence>MLDSLRSRARVELENEPTDREHLAVRHIPYVSALTDDVMLLRDGDLMASFVVEGIAASTADEADVDALVLAMGQAVAQTQPDMGFYVHRFSMGIKPELVPVDPHVSEFAAELDKRWQSHIGDMGLRSRQMMISITMRPSKAASAWARFVSGGKNNQRDGLEKRINRLNEAVDYVMEALRPASPARLTVSGGEWIGLLRSTMTGQFFVSPPSGGFRPLADMIATSRIDFNNDTFTVLGSDSTETRFGAVFSVKDYPSNTRAGIFDRFDLPYDLVVTQSFTPTDPITAQERINRTIKQMSAADDAAISLRDQLVDAADDVASGRISMGLHHATISVFAHSEAELDTAAAAIRTAGQKAQSVVVREDMGARTAFFAQHPGNYSYRARAAMISSQNFADLTALHAMASGLAQSETPWGEAVTVLPDIQGEPYRFNFHLPGNLGDRTVGHTLVVGMTGAGKTLGAMFLLSQASRLNPRIIAFDKDRGMEMPIRALGGTYSAVRMGEPTGFNPFAAEADERGTAWLTHWLESTLSNQGDLSAVQREALSNATRANRDTDPSLRTMRHFRSQLRSVDDGGDLHTRLGIWDDGQYGWLFSGEAEDTTLSFDRDVTAFDLTEIFDSQEVRTAWLAYVFRRIERVIEDERPTILLIDEAWKVLDDPFFEAMLKDWALTLRKKNVAMVLMTQRVDHLRQSAAGGSILESCVTTIVYPNTRFTEEEVAPLKLTDAETSIVTASTAGGRFALIRSGDVSTIANMDLSALGPLLRVLGGGKGETAPEGWRDNPDFWKEL</sequence>
<dbReference type="RefSeq" id="WP_096873619.1">
    <property type="nucleotide sequence ID" value="NZ_CP010774.1"/>
</dbReference>
<dbReference type="SUPFAM" id="SSF52540">
    <property type="entry name" value="P-loop containing nucleoside triphosphate hydrolases"/>
    <property type="match status" value="1"/>
</dbReference>
<gene>
    <name evidence="5" type="ORF">PhaeoP13_04130</name>
</gene>
<evidence type="ECO:0000256" key="1">
    <source>
        <dbReference type="ARBA" id="ARBA00006512"/>
    </source>
</evidence>
<keyword evidence="2" id="KW-0547">Nucleotide-binding</keyword>
<protein>
    <submittedName>
        <fullName evidence="5">Type IV secretory pathway, VirB4 component</fullName>
    </submittedName>
</protein>
<evidence type="ECO:0000256" key="3">
    <source>
        <dbReference type="ARBA" id="ARBA00022840"/>
    </source>
</evidence>
<keyword evidence="5" id="KW-0614">Plasmid</keyword>
<feature type="domain" description="CagE TrbE VirB component of type IV transporter system central" evidence="4">
    <location>
        <begin position="196"/>
        <end position="384"/>
    </location>
</feature>
<dbReference type="GO" id="GO:0005524">
    <property type="term" value="F:ATP binding"/>
    <property type="evidence" value="ECO:0007669"/>
    <property type="project" value="UniProtKB-KW"/>
</dbReference>
<dbReference type="InterPro" id="IPR051162">
    <property type="entry name" value="T4SS_component"/>
</dbReference>
<geneLocation type="plasmid" evidence="6">
    <name>pp13_g</name>
</geneLocation>
<dbReference type="Gene3D" id="3.40.50.300">
    <property type="entry name" value="P-loop containing nucleotide triphosphate hydrolases"/>
    <property type="match status" value="1"/>
</dbReference>
<evidence type="ECO:0000259" key="4">
    <source>
        <dbReference type="Pfam" id="PF03135"/>
    </source>
</evidence>
<dbReference type="AlphaFoldDB" id="A0AAN1GVQ6"/>
<dbReference type="InterPro" id="IPR027417">
    <property type="entry name" value="P-loop_NTPase"/>
</dbReference>
<keyword evidence="3" id="KW-0067">ATP-binding</keyword>
<evidence type="ECO:0000256" key="2">
    <source>
        <dbReference type="ARBA" id="ARBA00022741"/>
    </source>
</evidence>
<comment type="similarity">
    <text evidence="1">Belongs to the TrbE/VirB4 family.</text>
</comment>
<reference evidence="5 6" key="1">
    <citation type="journal article" date="2017" name="Front. Microbiol.">
        <title>Phaeobacter piscinae sp. nov., a species of the Roseobacter group and potential aquaculture probiont.</title>
        <authorList>
            <person name="Sonnenschein E.C."/>
            <person name="Phippen C.B.W."/>
            <person name="Nielsen K.F."/>
            <person name="Mateiu R.V."/>
            <person name="Melchiorsen J."/>
            <person name="Gram L."/>
            <person name="Overmann J."/>
            <person name="Freese H.M."/>
        </authorList>
    </citation>
    <scope>NUCLEOTIDE SEQUENCE [LARGE SCALE GENOMIC DNA]</scope>
    <source>
        <strain evidence="5 6">P13</strain>
    </source>
</reference>
<proteinExistence type="inferred from homology"/>
<dbReference type="InterPro" id="IPR018145">
    <property type="entry name" value="CagE_TrbE_VirB_cntrl_dom"/>
</dbReference>
<dbReference type="PANTHER" id="PTHR30121:SF12">
    <property type="entry name" value="TYPE IV SECRETION SYSTEM PROTEIN CAGE"/>
    <property type="match status" value="1"/>
</dbReference>
<accession>A0AAN1GVQ6</accession>
<dbReference type="PANTHER" id="PTHR30121">
    <property type="entry name" value="UNCHARACTERIZED PROTEIN YJGR-RELATED"/>
    <property type="match status" value="1"/>
</dbReference>